<dbReference type="GO" id="GO:0005524">
    <property type="term" value="F:ATP binding"/>
    <property type="evidence" value="ECO:0007669"/>
    <property type="project" value="UniProtKB-KW"/>
</dbReference>
<accession>A0A0S4KWM7</accession>
<dbReference type="Gene3D" id="3.30.565.10">
    <property type="entry name" value="Histidine kinase-like ATPase, C-terminal domain"/>
    <property type="match status" value="1"/>
</dbReference>
<dbReference type="InterPro" id="IPR036890">
    <property type="entry name" value="HATPase_C_sf"/>
</dbReference>
<keyword evidence="8" id="KW-0902">Two-component regulatory system</keyword>
<organism evidence="10 11">
    <name type="scientific">Candidatus Nitrospira inopinata</name>
    <dbReference type="NCBI Taxonomy" id="1715989"/>
    <lineage>
        <taxon>Bacteria</taxon>
        <taxon>Pseudomonadati</taxon>
        <taxon>Nitrospirota</taxon>
        <taxon>Nitrospiria</taxon>
        <taxon>Nitrospirales</taxon>
        <taxon>Nitrospiraceae</taxon>
        <taxon>Nitrospira</taxon>
    </lineage>
</organism>
<dbReference type="Pfam" id="PF00512">
    <property type="entry name" value="HisKA"/>
    <property type="match status" value="1"/>
</dbReference>
<dbReference type="AlphaFoldDB" id="A0A0S4KWM7"/>
<evidence type="ECO:0000256" key="4">
    <source>
        <dbReference type="ARBA" id="ARBA00022679"/>
    </source>
</evidence>
<dbReference type="InterPro" id="IPR003661">
    <property type="entry name" value="HisK_dim/P_dom"/>
</dbReference>
<dbReference type="SUPFAM" id="SSF47384">
    <property type="entry name" value="Homodimeric domain of signal transducing histidine kinase"/>
    <property type="match status" value="1"/>
</dbReference>
<evidence type="ECO:0000259" key="9">
    <source>
        <dbReference type="PROSITE" id="PS50109"/>
    </source>
</evidence>
<feature type="domain" description="Histidine kinase" evidence="9">
    <location>
        <begin position="201"/>
        <end position="419"/>
    </location>
</feature>
<dbReference type="InterPro" id="IPR005467">
    <property type="entry name" value="His_kinase_dom"/>
</dbReference>
<keyword evidence="7" id="KW-0067">ATP-binding</keyword>
<reference evidence="11" key="1">
    <citation type="submission" date="2015-09" db="EMBL/GenBank/DDBJ databases">
        <authorList>
            <person name="Daims H."/>
        </authorList>
    </citation>
    <scope>NUCLEOTIDE SEQUENCE [LARGE SCALE GENOMIC DNA]</scope>
</reference>
<dbReference type="OrthoDB" id="9808844at2"/>
<comment type="catalytic activity">
    <reaction evidence="1">
        <text>ATP + protein L-histidine = ADP + protein N-phospho-L-histidine.</text>
        <dbReference type="EC" id="2.7.13.3"/>
    </reaction>
</comment>
<name>A0A0S4KWM7_9BACT</name>
<dbReference type="InterPro" id="IPR003594">
    <property type="entry name" value="HATPase_dom"/>
</dbReference>
<dbReference type="PRINTS" id="PR00344">
    <property type="entry name" value="BCTRLSENSOR"/>
</dbReference>
<keyword evidence="3" id="KW-0597">Phosphoprotein</keyword>
<dbReference type="Pfam" id="PF02518">
    <property type="entry name" value="HATPase_c"/>
    <property type="match status" value="1"/>
</dbReference>
<dbReference type="SMART" id="SM00388">
    <property type="entry name" value="HisKA"/>
    <property type="match status" value="1"/>
</dbReference>
<sequence>MTDFFPPHMNTTPKTAEFLHRLRGFLEDIGGIPTLPLLAERILAELLGHTHSPQGWLYLLDQERTGLYRLAAERSDKPRATARTLALSHPLVHELAHHCEILDRLSPCGTDGHVGLDAPDFIGCRLAIPFVNCGRLLAFAILRSDPNVSAFGQENRELLRIIAQSGANSLDRLLSCNDPRSSQELIRRTDRLRSLETMAGGFAHEIRNPLTSIKTFIQLTPERKDDAEFIREFSQVVLEDVRRIERLIDEILGYARSMDPQLTEEDINTAVSSCLYLLDAKARGRGITIQKELASDLPRVMLEHQQIKQALLNLFANALDAMGDRGGTLLVKTHAVERLKGRMDVRIDIEDTGHGIPAADLERIFDPFYTTKHKSSEHEGTGLGLFIAHQIIREHQGTIHVRSTEGAGTVFRITLPSAD</sequence>
<dbReference type="STRING" id="1715989.NITINOP_2813"/>
<dbReference type="EC" id="2.7.13.3" evidence="2"/>
<evidence type="ECO:0000256" key="1">
    <source>
        <dbReference type="ARBA" id="ARBA00000085"/>
    </source>
</evidence>
<dbReference type="SUPFAM" id="SSF55874">
    <property type="entry name" value="ATPase domain of HSP90 chaperone/DNA topoisomerase II/histidine kinase"/>
    <property type="match status" value="1"/>
</dbReference>
<dbReference type="CDD" id="cd00082">
    <property type="entry name" value="HisKA"/>
    <property type="match status" value="1"/>
</dbReference>
<protein>
    <recommendedName>
        <fullName evidence="2">histidine kinase</fullName>
        <ecNumber evidence="2">2.7.13.3</ecNumber>
    </recommendedName>
</protein>
<evidence type="ECO:0000256" key="2">
    <source>
        <dbReference type="ARBA" id="ARBA00012438"/>
    </source>
</evidence>
<dbReference type="SMART" id="SM00387">
    <property type="entry name" value="HATPase_c"/>
    <property type="match status" value="1"/>
</dbReference>
<gene>
    <name evidence="10" type="ORF">NITINOP_2813</name>
</gene>
<dbReference type="PANTHER" id="PTHR43065:SF10">
    <property type="entry name" value="PEROXIDE STRESS-ACTIVATED HISTIDINE KINASE MAK3"/>
    <property type="match status" value="1"/>
</dbReference>
<dbReference type="GO" id="GO:0000155">
    <property type="term" value="F:phosphorelay sensor kinase activity"/>
    <property type="evidence" value="ECO:0007669"/>
    <property type="project" value="InterPro"/>
</dbReference>
<keyword evidence="6 10" id="KW-0418">Kinase</keyword>
<evidence type="ECO:0000313" key="10">
    <source>
        <dbReference type="EMBL" id="CUQ67785.1"/>
    </source>
</evidence>
<evidence type="ECO:0000313" key="11">
    <source>
        <dbReference type="Proteomes" id="UP000066284"/>
    </source>
</evidence>
<dbReference type="Gene3D" id="1.10.287.130">
    <property type="match status" value="1"/>
</dbReference>
<keyword evidence="4 10" id="KW-0808">Transferase</keyword>
<evidence type="ECO:0000256" key="6">
    <source>
        <dbReference type="ARBA" id="ARBA00022777"/>
    </source>
</evidence>
<dbReference type="InterPro" id="IPR029016">
    <property type="entry name" value="GAF-like_dom_sf"/>
</dbReference>
<dbReference type="EMBL" id="LN885086">
    <property type="protein sequence ID" value="CUQ67785.1"/>
    <property type="molecule type" value="Genomic_DNA"/>
</dbReference>
<keyword evidence="5" id="KW-0547">Nucleotide-binding</keyword>
<dbReference type="Gene3D" id="3.30.450.40">
    <property type="match status" value="1"/>
</dbReference>
<evidence type="ECO:0000256" key="7">
    <source>
        <dbReference type="ARBA" id="ARBA00022840"/>
    </source>
</evidence>
<dbReference type="KEGG" id="nio:NITINOP_2813"/>
<dbReference type="PANTHER" id="PTHR43065">
    <property type="entry name" value="SENSOR HISTIDINE KINASE"/>
    <property type="match status" value="1"/>
</dbReference>
<dbReference type="InterPro" id="IPR036097">
    <property type="entry name" value="HisK_dim/P_sf"/>
</dbReference>
<evidence type="ECO:0000256" key="3">
    <source>
        <dbReference type="ARBA" id="ARBA00022553"/>
    </source>
</evidence>
<dbReference type="SUPFAM" id="SSF55781">
    <property type="entry name" value="GAF domain-like"/>
    <property type="match status" value="1"/>
</dbReference>
<evidence type="ECO:0000256" key="8">
    <source>
        <dbReference type="ARBA" id="ARBA00023012"/>
    </source>
</evidence>
<dbReference type="RefSeq" id="WP_062486664.1">
    <property type="nucleotide sequence ID" value="NZ_LN885086.1"/>
</dbReference>
<proteinExistence type="predicted"/>
<keyword evidence="11" id="KW-1185">Reference proteome</keyword>
<evidence type="ECO:0000256" key="5">
    <source>
        <dbReference type="ARBA" id="ARBA00022741"/>
    </source>
</evidence>
<dbReference type="PROSITE" id="PS50109">
    <property type="entry name" value="HIS_KIN"/>
    <property type="match status" value="1"/>
</dbReference>
<dbReference type="Proteomes" id="UP000066284">
    <property type="component" value="Chromosome 1"/>
</dbReference>
<dbReference type="InterPro" id="IPR004358">
    <property type="entry name" value="Sig_transdc_His_kin-like_C"/>
</dbReference>